<evidence type="ECO:0000256" key="1">
    <source>
        <dbReference type="ARBA" id="ARBA00006487"/>
    </source>
</evidence>
<evidence type="ECO:0000256" key="3">
    <source>
        <dbReference type="ARBA" id="ARBA00023180"/>
    </source>
</evidence>
<dbReference type="Pfam" id="PF23557">
    <property type="entry name" value="TPR_leprecan"/>
    <property type="match status" value="1"/>
</dbReference>
<evidence type="ECO:0000313" key="5">
    <source>
        <dbReference type="Proteomes" id="UP000036681"/>
    </source>
</evidence>
<dbReference type="GO" id="GO:0030199">
    <property type="term" value="P:collagen fibril organization"/>
    <property type="evidence" value="ECO:0007669"/>
    <property type="project" value="TreeGrafter"/>
</dbReference>
<dbReference type="WBParaSite" id="ALUE_0000814901-mRNA-1">
    <property type="protein sequence ID" value="ALUE_0000814901-mRNA-1"/>
    <property type="gene ID" value="ALUE_0000814901"/>
</dbReference>
<proteinExistence type="inferred from homology"/>
<keyword evidence="3" id="KW-0325">Glycoprotein</keyword>
<dbReference type="Gene3D" id="1.25.40.10">
    <property type="entry name" value="Tetratricopeptide repeat domain"/>
    <property type="match status" value="2"/>
</dbReference>
<protein>
    <submittedName>
        <fullName evidence="6">Procollagen-proline 3-dioxygenase</fullName>
    </submittedName>
</protein>
<dbReference type="GO" id="GO:0005518">
    <property type="term" value="F:collagen binding"/>
    <property type="evidence" value="ECO:0007669"/>
    <property type="project" value="TreeGrafter"/>
</dbReference>
<organism evidence="5 6">
    <name type="scientific">Ascaris lumbricoides</name>
    <name type="common">Giant roundworm</name>
    <dbReference type="NCBI Taxonomy" id="6252"/>
    <lineage>
        <taxon>Eukaryota</taxon>
        <taxon>Metazoa</taxon>
        <taxon>Ecdysozoa</taxon>
        <taxon>Nematoda</taxon>
        <taxon>Chromadorea</taxon>
        <taxon>Rhabditida</taxon>
        <taxon>Spirurina</taxon>
        <taxon>Ascaridomorpha</taxon>
        <taxon>Ascaridoidea</taxon>
        <taxon>Ascarididae</taxon>
        <taxon>Ascaris</taxon>
    </lineage>
</organism>
<accession>A0A0M3HXQ2</accession>
<dbReference type="Proteomes" id="UP000036681">
    <property type="component" value="Unplaced"/>
</dbReference>
<sequence>MGTVHEQCSCKTQVRRRRCFPHFTVVPNISTEPLSIELLSRMLLAQHRLFAICLLLPIALSLPDEPELTFEELYQYGKDQYTAHNWQDCIAFFRRAIEDFDYFVDENVWCREKCARVMNSNAKKDSEVVTEETAELASMYTKAQQALCLFRCKAERFTMLRPPLTDPTVYEEFESRKPYFYLQFCYWKQGDLKSAVGSAFTYLVANPKNKDAIDNMAFYMEQDGFTHSMLVDARQMKYEASYIKGVEAYNSEDWQQCVISLEESMNEFFKEEEKCRRICEDKLDWETIDGVNPEISIILTSESTPHCISGYVRVLFVYEDMTSIRRVYVSVLRCKNNCAKKLSRVNGHDVGAILPSYFEYLHVCQYKLSRGRDACQSVANSILLNPLNPIMRRNRFFYKKNYEKEDLFQPSEEIMAFHRRDVIERTFLEFVDERFKYENNELPAERAEDHIPLKTDVWMEDDFDYSQLEKPVLEDAECTALAIAAMFETMSVPQRQAIGELQERIAERYRTNPHFESLSCAEDKPSPRCEHHEMIISLDSNRCGAFLTAVDPVGCSIAFCVP</sequence>
<dbReference type="PANTHER" id="PTHR13986">
    <property type="entry name" value="PROTEIN LYSINE HYDROXYLATION COMPLEX COMPONENT"/>
    <property type="match status" value="1"/>
</dbReference>
<reference evidence="6" key="1">
    <citation type="submission" date="2016-05" db="UniProtKB">
        <authorList>
            <consortium name="WormBaseParasite"/>
        </authorList>
    </citation>
    <scope>IDENTIFICATION</scope>
</reference>
<keyword evidence="5" id="KW-1185">Reference proteome</keyword>
<dbReference type="InterPro" id="IPR056585">
    <property type="entry name" value="Leprecan_dom"/>
</dbReference>
<dbReference type="InterPro" id="IPR052284">
    <property type="entry name" value="Collagen_mod_leprecan"/>
</dbReference>
<comment type="similarity">
    <text evidence="1">Belongs to the leprecan family.</text>
</comment>
<evidence type="ECO:0000313" key="6">
    <source>
        <dbReference type="WBParaSite" id="ALUE_0000814901-mRNA-1"/>
    </source>
</evidence>
<keyword evidence="2" id="KW-0732">Signal</keyword>
<feature type="domain" description="Leprecan-like alpha-helical" evidence="4">
    <location>
        <begin position="70"/>
        <end position="400"/>
    </location>
</feature>
<dbReference type="PANTHER" id="PTHR13986:SF8">
    <property type="entry name" value="PROLYL 3-HYDROXYLASE 1-LIKE PROTEIN"/>
    <property type="match status" value="1"/>
</dbReference>
<dbReference type="AlphaFoldDB" id="A0A0M3HXQ2"/>
<name>A0A0M3HXQ2_ASCLU</name>
<dbReference type="InterPro" id="IPR011990">
    <property type="entry name" value="TPR-like_helical_dom_sf"/>
</dbReference>
<dbReference type="SUPFAM" id="SSF48452">
    <property type="entry name" value="TPR-like"/>
    <property type="match status" value="1"/>
</dbReference>
<evidence type="ECO:0000259" key="4">
    <source>
        <dbReference type="Pfam" id="PF23557"/>
    </source>
</evidence>
<evidence type="ECO:0000256" key="2">
    <source>
        <dbReference type="ARBA" id="ARBA00022729"/>
    </source>
</evidence>
<dbReference type="GO" id="GO:0005783">
    <property type="term" value="C:endoplasmic reticulum"/>
    <property type="evidence" value="ECO:0007669"/>
    <property type="project" value="TreeGrafter"/>
</dbReference>